<evidence type="ECO:0000313" key="3">
    <source>
        <dbReference type="WBParaSite" id="SBAD_0000502801-mRNA-1"/>
    </source>
</evidence>
<evidence type="ECO:0000313" key="2">
    <source>
        <dbReference type="Proteomes" id="UP000270296"/>
    </source>
</evidence>
<organism evidence="3">
    <name type="scientific">Soboliphyme baturini</name>
    <dbReference type="NCBI Taxonomy" id="241478"/>
    <lineage>
        <taxon>Eukaryota</taxon>
        <taxon>Metazoa</taxon>
        <taxon>Ecdysozoa</taxon>
        <taxon>Nematoda</taxon>
        <taxon>Enoplea</taxon>
        <taxon>Dorylaimia</taxon>
        <taxon>Dioctophymatida</taxon>
        <taxon>Dioctophymatoidea</taxon>
        <taxon>Soboliphymatidae</taxon>
        <taxon>Soboliphyme</taxon>
    </lineage>
</organism>
<name>A0A183IMI4_9BILA</name>
<keyword evidence="2" id="KW-1185">Reference proteome</keyword>
<reference evidence="3" key="1">
    <citation type="submission" date="2016-06" db="UniProtKB">
        <authorList>
            <consortium name="WormBaseParasite"/>
        </authorList>
    </citation>
    <scope>IDENTIFICATION</scope>
</reference>
<proteinExistence type="predicted"/>
<evidence type="ECO:0000313" key="1">
    <source>
        <dbReference type="EMBL" id="VDP05503.1"/>
    </source>
</evidence>
<dbReference type="Proteomes" id="UP000270296">
    <property type="component" value="Unassembled WGS sequence"/>
</dbReference>
<reference evidence="1 2" key="2">
    <citation type="submission" date="2018-11" db="EMBL/GenBank/DDBJ databases">
        <authorList>
            <consortium name="Pathogen Informatics"/>
        </authorList>
    </citation>
    <scope>NUCLEOTIDE SEQUENCE [LARGE SCALE GENOMIC DNA]</scope>
</reference>
<gene>
    <name evidence="1" type="ORF">SBAD_LOCUS4830</name>
</gene>
<dbReference type="WBParaSite" id="SBAD_0000502801-mRNA-1">
    <property type="protein sequence ID" value="SBAD_0000502801-mRNA-1"/>
    <property type="gene ID" value="SBAD_0000502801"/>
</dbReference>
<dbReference type="EMBL" id="UZAM01008577">
    <property type="protein sequence ID" value="VDP05503.1"/>
    <property type="molecule type" value="Genomic_DNA"/>
</dbReference>
<protein>
    <submittedName>
        <fullName evidence="3">Transposase</fullName>
    </submittedName>
</protein>
<accession>A0A183IMI4</accession>
<sequence>MVYTSGRYCVRKNTNTQIIARTMLECRKRGWRQIVCLYRERWFVTKRRQATATADLANRSYYDNRGDEKAESDALPCKKSVVVADDRQPGCHGKANHRPDLSIRFALATTCANHDPVVVGAYKNRYPFLHTESAIERKHTIFWHPFAGRGGLLTFAQPPPATSGEDEIS</sequence>
<dbReference type="AlphaFoldDB" id="A0A183IMI4"/>